<evidence type="ECO:0000313" key="2">
    <source>
        <dbReference type="Proteomes" id="UP000425916"/>
    </source>
</evidence>
<keyword evidence="2" id="KW-1185">Reference proteome</keyword>
<proteinExistence type="predicted"/>
<gene>
    <name evidence="1" type="ORF">MGLY_19620</name>
</gene>
<name>A0A6I5ZS66_9FIRM</name>
<sequence length="130" mass="14838">MYIRIVQRKNKDGSVVRYVQLAHNFRDSETRKPQAQVLWSFGREEEVDKDSLRRLVESINRFLGPEDVLQQQAKVGDAPLLFKESRPLGGALVLDALWCELGIDRAIGKVIKDRAFRTPVERAIFAMAAN</sequence>
<organism evidence="1 2">
    <name type="scientific">Neomoorella glycerini</name>
    <dbReference type="NCBI Taxonomy" id="55779"/>
    <lineage>
        <taxon>Bacteria</taxon>
        <taxon>Bacillati</taxon>
        <taxon>Bacillota</taxon>
        <taxon>Clostridia</taxon>
        <taxon>Neomoorellales</taxon>
        <taxon>Neomoorellaceae</taxon>
        <taxon>Neomoorella</taxon>
    </lineage>
</organism>
<protein>
    <submittedName>
        <fullName evidence="1">Uncharacterized protein</fullName>
    </submittedName>
</protein>
<evidence type="ECO:0000313" key="1">
    <source>
        <dbReference type="EMBL" id="QGP92576.1"/>
    </source>
</evidence>
<accession>A0A6I5ZS66</accession>
<dbReference type="AlphaFoldDB" id="A0A6I5ZS66"/>
<reference evidence="1 2" key="1">
    <citation type="submission" date="2019-11" db="EMBL/GenBank/DDBJ databases">
        <title>Genome sequence of Moorella glycerini DSM11254.</title>
        <authorList>
            <person name="Poehlein A."/>
            <person name="Boeer T."/>
            <person name="Daniel R."/>
        </authorList>
    </citation>
    <scope>NUCLEOTIDE SEQUENCE [LARGE SCALE GENOMIC DNA]</scope>
    <source>
        <strain evidence="1 2">DSM 11254</strain>
    </source>
</reference>
<dbReference type="Proteomes" id="UP000425916">
    <property type="component" value="Chromosome"/>
</dbReference>
<dbReference type="EMBL" id="CP046244">
    <property type="protein sequence ID" value="QGP92576.1"/>
    <property type="molecule type" value="Genomic_DNA"/>
</dbReference>